<name>A0A502F6F2_9FLAO</name>
<evidence type="ECO:0008006" key="4">
    <source>
        <dbReference type="Google" id="ProtNLM"/>
    </source>
</evidence>
<proteinExistence type="predicted"/>
<keyword evidence="1" id="KW-0732">Signal</keyword>
<dbReference type="InterPro" id="IPR011008">
    <property type="entry name" value="Dimeric_a/b-barrel"/>
</dbReference>
<dbReference type="Gene3D" id="3.30.70.100">
    <property type="match status" value="1"/>
</dbReference>
<gene>
    <name evidence="2" type="ORF">EAH81_02355</name>
</gene>
<accession>A0A502F6F2</accession>
<reference evidence="2 3" key="1">
    <citation type="journal article" date="2019" name="Environ. Microbiol.">
        <title>Species interactions and distinct microbial communities in high Arctic permafrost affected cryosols are associated with the CH4 and CO2 gas fluxes.</title>
        <authorList>
            <person name="Altshuler I."/>
            <person name="Hamel J."/>
            <person name="Turney S."/>
            <person name="Magnuson E."/>
            <person name="Levesque R."/>
            <person name="Greer C."/>
            <person name="Whyte L.G."/>
        </authorList>
    </citation>
    <scope>NUCLEOTIDE SEQUENCE [LARGE SCALE GENOMIC DNA]</scope>
    <source>
        <strain evidence="2 3">42</strain>
    </source>
</reference>
<evidence type="ECO:0000313" key="2">
    <source>
        <dbReference type="EMBL" id="TPG44336.1"/>
    </source>
</evidence>
<dbReference type="OrthoDB" id="4774596at2"/>
<feature type="chain" id="PRO_5021259394" description="Antibiotic biosynthesis monooxygenase" evidence="1">
    <location>
        <begin position="22"/>
        <end position="142"/>
    </location>
</feature>
<keyword evidence="3" id="KW-1185">Reference proteome</keyword>
<sequence>MKTNLLIGIIFLTLFTSKTNAQSPIINSQIETKKSENMKQIFIDKFIVPEKSKQEFLARVNINRNFIKKLNGFVKDEAYERIDEQGNLIFMTIAVWENEAVLKKAKEAVQASYKKEGFDIAEMFTRLNITIERNIYKEYEKP</sequence>
<dbReference type="AlphaFoldDB" id="A0A502F6F2"/>
<evidence type="ECO:0000313" key="3">
    <source>
        <dbReference type="Proteomes" id="UP000319700"/>
    </source>
</evidence>
<dbReference type="Proteomes" id="UP000319700">
    <property type="component" value="Unassembled WGS sequence"/>
</dbReference>
<dbReference type="RefSeq" id="WP_140503341.1">
    <property type="nucleotide sequence ID" value="NZ_RCZH01000002.1"/>
</dbReference>
<protein>
    <recommendedName>
        <fullName evidence="4">Antibiotic biosynthesis monooxygenase</fullName>
    </recommendedName>
</protein>
<dbReference type="EMBL" id="RCZH01000002">
    <property type="protein sequence ID" value="TPG44336.1"/>
    <property type="molecule type" value="Genomic_DNA"/>
</dbReference>
<evidence type="ECO:0000256" key="1">
    <source>
        <dbReference type="SAM" id="SignalP"/>
    </source>
</evidence>
<dbReference type="SUPFAM" id="SSF54909">
    <property type="entry name" value="Dimeric alpha+beta barrel"/>
    <property type="match status" value="1"/>
</dbReference>
<feature type="signal peptide" evidence="1">
    <location>
        <begin position="1"/>
        <end position="21"/>
    </location>
</feature>
<comment type="caution">
    <text evidence="2">The sequence shown here is derived from an EMBL/GenBank/DDBJ whole genome shotgun (WGS) entry which is preliminary data.</text>
</comment>
<organism evidence="2 3">
    <name type="scientific">Flavobacterium pectinovorum</name>
    <dbReference type="NCBI Taxonomy" id="29533"/>
    <lineage>
        <taxon>Bacteria</taxon>
        <taxon>Pseudomonadati</taxon>
        <taxon>Bacteroidota</taxon>
        <taxon>Flavobacteriia</taxon>
        <taxon>Flavobacteriales</taxon>
        <taxon>Flavobacteriaceae</taxon>
        <taxon>Flavobacterium</taxon>
    </lineage>
</organism>